<dbReference type="Proteomes" id="UP000449710">
    <property type="component" value="Unassembled WGS sequence"/>
</dbReference>
<gene>
    <name evidence="2" type="ORF">ISALK_13945</name>
</gene>
<keyword evidence="3" id="KW-1185">Reference proteome</keyword>
<proteinExistence type="predicted"/>
<dbReference type="AlphaFoldDB" id="A0AA43XQ11"/>
<dbReference type="InterPro" id="IPR036388">
    <property type="entry name" value="WH-like_DNA-bd_sf"/>
</dbReference>
<accession>A0AA43XQ11</accession>
<name>A0AA43XQ11_9CLOT</name>
<sequence>MPKKQLKHLTEPMYYILLILNSPNHGYGIMQTVEEMTEGHVKIGAGTLYTLLSRFEKEGIIEALPEEDRKKNYVITKKGKELLEEEFQRLNRLVKDGRDILRGGA</sequence>
<evidence type="ECO:0000259" key="1">
    <source>
        <dbReference type="Pfam" id="PF03551"/>
    </source>
</evidence>
<dbReference type="SUPFAM" id="SSF46785">
    <property type="entry name" value="Winged helix' DNA-binding domain"/>
    <property type="match status" value="1"/>
</dbReference>
<dbReference type="RefSeq" id="WP_160723392.1">
    <property type="nucleotide sequence ID" value="NZ_SUMG01000032.1"/>
</dbReference>
<organism evidence="2 3">
    <name type="scientific">Isachenkonia alkalipeptolytica</name>
    <dbReference type="NCBI Taxonomy" id="2565777"/>
    <lineage>
        <taxon>Bacteria</taxon>
        <taxon>Bacillati</taxon>
        <taxon>Bacillota</taxon>
        <taxon>Clostridia</taxon>
        <taxon>Eubacteriales</taxon>
        <taxon>Clostridiaceae</taxon>
        <taxon>Isachenkonia</taxon>
    </lineage>
</organism>
<reference evidence="2 3" key="1">
    <citation type="submission" date="2019-04" db="EMBL/GenBank/DDBJ databases">
        <title>Isachenkonia alkalipeptolytica gen. nov. sp. nov. a new anaerobic, alkiliphilic organothrophic bacterium capable to reduce synthesized ferrihydrite isolated from a soda lake.</title>
        <authorList>
            <person name="Toshchakov S.V."/>
            <person name="Zavarzina D.G."/>
            <person name="Zhilina T.N."/>
            <person name="Kostrikina N.A."/>
            <person name="Kublanov I.V."/>
        </authorList>
    </citation>
    <scope>NUCLEOTIDE SEQUENCE [LARGE SCALE GENOMIC DNA]</scope>
    <source>
        <strain evidence="2 3">Z-1701</strain>
    </source>
</reference>
<dbReference type="EMBL" id="SUMG01000032">
    <property type="protein sequence ID" value="NBG89585.1"/>
    <property type="molecule type" value="Genomic_DNA"/>
</dbReference>
<dbReference type="Pfam" id="PF03551">
    <property type="entry name" value="PadR"/>
    <property type="match status" value="1"/>
</dbReference>
<dbReference type="InterPro" id="IPR052509">
    <property type="entry name" value="Metal_resp_DNA-bind_regulator"/>
</dbReference>
<dbReference type="PANTHER" id="PTHR33169">
    <property type="entry name" value="PADR-FAMILY TRANSCRIPTIONAL REGULATOR"/>
    <property type="match status" value="1"/>
</dbReference>
<dbReference type="InterPro" id="IPR005149">
    <property type="entry name" value="Tscrpt_reg_PadR_N"/>
</dbReference>
<protein>
    <submittedName>
        <fullName evidence="2">PadR family transcriptional regulator</fullName>
    </submittedName>
</protein>
<comment type="caution">
    <text evidence="2">The sequence shown here is derived from an EMBL/GenBank/DDBJ whole genome shotgun (WGS) entry which is preliminary data.</text>
</comment>
<dbReference type="Gene3D" id="1.10.10.10">
    <property type="entry name" value="Winged helix-like DNA-binding domain superfamily/Winged helix DNA-binding domain"/>
    <property type="match status" value="1"/>
</dbReference>
<evidence type="ECO:0000313" key="2">
    <source>
        <dbReference type="EMBL" id="NBG89585.1"/>
    </source>
</evidence>
<dbReference type="PANTHER" id="PTHR33169:SF13">
    <property type="entry name" value="PADR-FAMILY TRANSCRIPTIONAL REGULATOR"/>
    <property type="match status" value="1"/>
</dbReference>
<feature type="domain" description="Transcription regulator PadR N-terminal" evidence="1">
    <location>
        <begin position="17"/>
        <end position="85"/>
    </location>
</feature>
<evidence type="ECO:0000313" key="3">
    <source>
        <dbReference type="Proteomes" id="UP000449710"/>
    </source>
</evidence>
<dbReference type="InterPro" id="IPR036390">
    <property type="entry name" value="WH_DNA-bd_sf"/>
</dbReference>